<gene>
    <name evidence="1" type="ORF">HPP92_022912</name>
</gene>
<dbReference type="EMBL" id="JADCNM010000012">
    <property type="protein sequence ID" value="KAG0459784.1"/>
    <property type="molecule type" value="Genomic_DNA"/>
</dbReference>
<name>A0A835PU55_VANPL</name>
<dbReference type="AlphaFoldDB" id="A0A835PU55"/>
<comment type="caution">
    <text evidence="1">The sequence shown here is derived from an EMBL/GenBank/DDBJ whole genome shotgun (WGS) entry which is preliminary data.</text>
</comment>
<sequence length="84" mass="9786">MDPLLSDVMKTLVVGIPLKSETKSLGYESFDWHKFFLELQQQIFNRVRGTNILKRSFQGSLKQMAEWTVMVQSVLSRPASFQYE</sequence>
<dbReference type="Proteomes" id="UP000639772">
    <property type="component" value="Chromosome 12"/>
</dbReference>
<evidence type="ECO:0000313" key="1">
    <source>
        <dbReference type="EMBL" id="KAG0459784.1"/>
    </source>
</evidence>
<proteinExistence type="predicted"/>
<evidence type="ECO:0000313" key="2">
    <source>
        <dbReference type="Proteomes" id="UP000639772"/>
    </source>
</evidence>
<protein>
    <submittedName>
        <fullName evidence="1">Uncharacterized protein</fullName>
    </submittedName>
</protein>
<accession>A0A835PU55</accession>
<organism evidence="1 2">
    <name type="scientific">Vanilla planifolia</name>
    <name type="common">Vanilla</name>
    <dbReference type="NCBI Taxonomy" id="51239"/>
    <lineage>
        <taxon>Eukaryota</taxon>
        <taxon>Viridiplantae</taxon>
        <taxon>Streptophyta</taxon>
        <taxon>Embryophyta</taxon>
        <taxon>Tracheophyta</taxon>
        <taxon>Spermatophyta</taxon>
        <taxon>Magnoliopsida</taxon>
        <taxon>Liliopsida</taxon>
        <taxon>Asparagales</taxon>
        <taxon>Orchidaceae</taxon>
        <taxon>Vanilloideae</taxon>
        <taxon>Vanilleae</taxon>
        <taxon>Vanilla</taxon>
    </lineage>
</organism>
<reference evidence="1 2" key="1">
    <citation type="journal article" date="2020" name="Nat. Food">
        <title>A phased Vanilla planifolia genome enables genetic improvement of flavour and production.</title>
        <authorList>
            <person name="Hasing T."/>
            <person name="Tang H."/>
            <person name="Brym M."/>
            <person name="Khazi F."/>
            <person name="Huang T."/>
            <person name="Chambers A.H."/>
        </authorList>
    </citation>
    <scope>NUCLEOTIDE SEQUENCE [LARGE SCALE GENOMIC DNA]</scope>
    <source>
        <tissue evidence="1">Leaf</tissue>
    </source>
</reference>